<evidence type="ECO:0000313" key="8">
    <source>
        <dbReference type="EMBL" id="MDN4480185.1"/>
    </source>
</evidence>
<dbReference type="InterPro" id="IPR013595">
    <property type="entry name" value="Pept_S33_TAP-like_C"/>
</dbReference>
<sequence length="518" mass="55358">MNRRVPALARLVAASAVAVLVLAACSPDKTQVSPSDEADPAPTASGTAAPPATGASDVYDQELQWSECGELECATIQVPLDWSEPDGDTIEVALNRHPARSADARLGSLLINPGGPGGSGLDLTEYFATTAGDDLLDAYDVVGFDPRGVGASTPVQCGTDEEIDAFYLPDTLIETQDDLDAANARAADFAANCRVESGAVIENVDTVSAARDMDVIRAAVGDEQLNFLGFSYGTQLGATYAELYPENVGRLVLDGAVDFLLPSIDQARGQAEGFENALTNFLRWCGERDTCPLDGGLDAQKSQLSAMMERALDEPYDSGTEWGVNGNLFVYGVVVTLYDEASWPFLEIALEEVAGTGEAAVMYELANFYLDRDTATGEYQTNSTWAFTAIGCLDEVPGDTWTIDDVDEFRDAMVEASPTFGWWFASGAGCDEWPWTANEHVTSLEAAATAEQMLVIGTTNDPATPYWWSESLAERLDASLLTYDGEGHTAYGRSNQCIIDAVDGFLVDGRMPDSGTQC</sequence>
<dbReference type="Proteomes" id="UP001172708">
    <property type="component" value="Unassembled WGS sequence"/>
</dbReference>
<evidence type="ECO:0000256" key="2">
    <source>
        <dbReference type="ARBA" id="ARBA00022729"/>
    </source>
</evidence>
<dbReference type="SUPFAM" id="SSF53474">
    <property type="entry name" value="alpha/beta-Hydrolases"/>
    <property type="match status" value="1"/>
</dbReference>
<dbReference type="InterPro" id="IPR000073">
    <property type="entry name" value="AB_hydrolase_1"/>
</dbReference>
<comment type="caution">
    <text evidence="8">The sequence shown here is derived from an EMBL/GenBank/DDBJ whole genome shotgun (WGS) entry which is preliminary data.</text>
</comment>
<proteinExistence type="inferred from homology"/>
<dbReference type="PANTHER" id="PTHR43248:SF29">
    <property type="entry name" value="TRIPEPTIDYL AMINOPEPTIDASE"/>
    <property type="match status" value="1"/>
</dbReference>
<comment type="similarity">
    <text evidence="1">Belongs to the peptidase S33 family.</text>
</comment>
<dbReference type="Pfam" id="PF08386">
    <property type="entry name" value="Abhydrolase_4"/>
    <property type="match status" value="1"/>
</dbReference>
<dbReference type="RefSeq" id="WP_301141527.1">
    <property type="nucleotide sequence ID" value="NZ_JAUHQA010000001.1"/>
</dbReference>
<dbReference type="EMBL" id="JAUHQA010000001">
    <property type="protein sequence ID" value="MDN4480185.1"/>
    <property type="molecule type" value="Genomic_DNA"/>
</dbReference>
<feature type="domain" description="Peptidase S33 tripeptidyl aminopeptidase-like C-terminal" evidence="7">
    <location>
        <begin position="425"/>
        <end position="518"/>
    </location>
</feature>
<evidence type="ECO:0000256" key="1">
    <source>
        <dbReference type="ARBA" id="ARBA00010088"/>
    </source>
</evidence>
<keyword evidence="9" id="KW-1185">Reference proteome</keyword>
<keyword evidence="2 5" id="KW-0732">Signal</keyword>
<dbReference type="GO" id="GO:0016787">
    <property type="term" value="F:hydrolase activity"/>
    <property type="evidence" value="ECO:0007669"/>
    <property type="project" value="UniProtKB-KW"/>
</dbReference>
<dbReference type="InterPro" id="IPR051601">
    <property type="entry name" value="Serine_prot/Carboxylest_S33"/>
</dbReference>
<reference evidence="8" key="1">
    <citation type="submission" date="2023-06" db="EMBL/GenBank/DDBJ databases">
        <title>Egi l300058.</title>
        <authorList>
            <person name="Gao L."/>
            <person name="Fang B.-Z."/>
            <person name="Li W.-J."/>
        </authorList>
    </citation>
    <scope>NUCLEOTIDE SEQUENCE</scope>
    <source>
        <strain evidence="8">EGI L300058</strain>
    </source>
</reference>
<dbReference type="Gene3D" id="3.40.50.1820">
    <property type="entry name" value="alpha/beta hydrolase"/>
    <property type="match status" value="1"/>
</dbReference>
<keyword evidence="3 8" id="KW-0378">Hydrolase</keyword>
<feature type="signal peptide" evidence="5">
    <location>
        <begin position="1"/>
        <end position="23"/>
    </location>
</feature>
<evidence type="ECO:0000256" key="3">
    <source>
        <dbReference type="ARBA" id="ARBA00022801"/>
    </source>
</evidence>
<protein>
    <submittedName>
        <fullName evidence="8">Alpha/beta hydrolase</fullName>
    </submittedName>
</protein>
<dbReference type="Pfam" id="PF00561">
    <property type="entry name" value="Abhydrolase_1"/>
    <property type="match status" value="1"/>
</dbReference>
<evidence type="ECO:0000259" key="6">
    <source>
        <dbReference type="Pfam" id="PF00561"/>
    </source>
</evidence>
<name>A0ABT8GFJ0_9MICO</name>
<organism evidence="8 9">
    <name type="scientific">Demequina muriae</name>
    <dbReference type="NCBI Taxonomy" id="3051664"/>
    <lineage>
        <taxon>Bacteria</taxon>
        <taxon>Bacillati</taxon>
        <taxon>Actinomycetota</taxon>
        <taxon>Actinomycetes</taxon>
        <taxon>Micrococcales</taxon>
        <taxon>Demequinaceae</taxon>
        <taxon>Demequina</taxon>
    </lineage>
</organism>
<dbReference type="PANTHER" id="PTHR43248">
    <property type="entry name" value="2-SUCCINYL-6-HYDROXY-2,4-CYCLOHEXADIENE-1-CARBOXYLATE SYNTHASE"/>
    <property type="match status" value="1"/>
</dbReference>
<dbReference type="InterPro" id="IPR029058">
    <property type="entry name" value="AB_hydrolase_fold"/>
</dbReference>
<evidence type="ECO:0000256" key="4">
    <source>
        <dbReference type="SAM" id="MobiDB-lite"/>
    </source>
</evidence>
<feature type="domain" description="AB hydrolase-1" evidence="6">
    <location>
        <begin position="109"/>
        <end position="295"/>
    </location>
</feature>
<feature type="chain" id="PRO_5045801960" evidence="5">
    <location>
        <begin position="24"/>
        <end position="518"/>
    </location>
</feature>
<evidence type="ECO:0000313" key="9">
    <source>
        <dbReference type="Proteomes" id="UP001172708"/>
    </source>
</evidence>
<evidence type="ECO:0000259" key="7">
    <source>
        <dbReference type="Pfam" id="PF08386"/>
    </source>
</evidence>
<gene>
    <name evidence="8" type="ORF">QQX02_04520</name>
</gene>
<accession>A0ABT8GFJ0</accession>
<dbReference type="PROSITE" id="PS51257">
    <property type="entry name" value="PROKAR_LIPOPROTEIN"/>
    <property type="match status" value="1"/>
</dbReference>
<feature type="compositionally biased region" description="Low complexity" evidence="4">
    <location>
        <begin position="40"/>
        <end position="55"/>
    </location>
</feature>
<evidence type="ECO:0000256" key="5">
    <source>
        <dbReference type="SAM" id="SignalP"/>
    </source>
</evidence>
<feature type="region of interest" description="Disordered" evidence="4">
    <location>
        <begin position="28"/>
        <end position="55"/>
    </location>
</feature>